<proteinExistence type="predicted"/>
<sequence>MSALPSLFSLYLLLPHRAKTGSAAVFTVEGNGVHPGRGGQQNRVQGIVLAVREIGSDDADVSRFIEFNTQMHGIARLCHNNILCLHGFYHAPNEMLLVHDFVANGSHANIFIKSNHIGASGPRRRAAPCCLCPNQAQGKPPHSP</sequence>
<reference evidence="2" key="2">
    <citation type="submission" date="2018-05" db="EMBL/GenBank/DDBJ databases">
        <title>OmerRS3 (Oryza meridionalis Reference Sequence Version 3).</title>
        <authorList>
            <person name="Zhang J."/>
            <person name="Kudrna D."/>
            <person name="Lee S."/>
            <person name="Talag J."/>
            <person name="Welchert J."/>
            <person name="Wing R.A."/>
        </authorList>
    </citation>
    <scope>NUCLEOTIDE SEQUENCE [LARGE SCALE GENOMIC DNA]</scope>
    <source>
        <strain evidence="2">cv. OR44</strain>
    </source>
</reference>
<dbReference type="InterPro" id="IPR011009">
    <property type="entry name" value="Kinase-like_dom_sf"/>
</dbReference>
<feature type="chain" id="PRO_5002359253" description="Serine-threonine/tyrosine-protein kinase catalytic domain-containing protein" evidence="1">
    <location>
        <begin position="24"/>
        <end position="144"/>
    </location>
</feature>
<dbReference type="STRING" id="40149.A0A0E0F8F6"/>
<keyword evidence="1" id="KW-0732">Signal</keyword>
<feature type="signal peptide" evidence="1">
    <location>
        <begin position="1"/>
        <end position="23"/>
    </location>
</feature>
<organism evidence="2">
    <name type="scientific">Oryza meridionalis</name>
    <dbReference type="NCBI Taxonomy" id="40149"/>
    <lineage>
        <taxon>Eukaryota</taxon>
        <taxon>Viridiplantae</taxon>
        <taxon>Streptophyta</taxon>
        <taxon>Embryophyta</taxon>
        <taxon>Tracheophyta</taxon>
        <taxon>Spermatophyta</taxon>
        <taxon>Magnoliopsida</taxon>
        <taxon>Liliopsida</taxon>
        <taxon>Poales</taxon>
        <taxon>Poaceae</taxon>
        <taxon>BOP clade</taxon>
        <taxon>Oryzoideae</taxon>
        <taxon>Oryzeae</taxon>
        <taxon>Oryzinae</taxon>
        <taxon>Oryza</taxon>
    </lineage>
</organism>
<dbReference type="HOGENOM" id="CLU_1799521_0_0_1"/>
<accession>A0A0E0F8F6</accession>
<evidence type="ECO:0000256" key="1">
    <source>
        <dbReference type="SAM" id="SignalP"/>
    </source>
</evidence>
<protein>
    <recommendedName>
        <fullName evidence="4">Serine-threonine/tyrosine-protein kinase catalytic domain-containing protein</fullName>
    </recommendedName>
</protein>
<evidence type="ECO:0000313" key="3">
    <source>
        <dbReference type="Proteomes" id="UP000008021"/>
    </source>
</evidence>
<dbReference type="SUPFAM" id="SSF56112">
    <property type="entry name" value="Protein kinase-like (PK-like)"/>
    <property type="match status" value="1"/>
</dbReference>
<dbReference type="EnsemblPlants" id="OMERI11G18360.1">
    <property type="protein sequence ID" value="OMERI11G18360.1"/>
    <property type="gene ID" value="OMERI11G18360"/>
</dbReference>
<name>A0A0E0F8F6_9ORYZ</name>
<evidence type="ECO:0008006" key="4">
    <source>
        <dbReference type="Google" id="ProtNLM"/>
    </source>
</evidence>
<dbReference type="Gramene" id="OMERI11G18360.1">
    <property type="protein sequence ID" value="OMERI11G18360.1"/>
    <property type="gene ID" value="OMERI11G18360"/>
</dbReference>
<dbReference type="Proteomes" id="UP000008021">
    <property type="component" value="Chromosome 11"/>
</dbReference>
<keyword evidence="3" id="KW-1185">Reference proteome</keyword>
<reference evidence="2" key="1">
    <citation type="submission" date="2015-04" db="UniProtKB">
        <authorList>
            <consortium name="EnsemblPlants"/>
        </authorList>
    </citation>
    <scope>IDENTIFICATION</scope>
</reference>
<dbReference type="Gene3D" id="3.30.200.20">
    <property type="entry name" value="Phosphorylase Kinase, domain 1"/>
    <property type="match status" value="1"/>
</dbReference>
<evidence type="ECO:0000313" key="2">
    <source>
        <dbReference type="EnsemblPlants" id="OMERI11G18360.1"/>
    </source>
</evidence>
<dbReference type="AlphaFoldDB" id="A0A0E0F8F6"/>